<dbReference type="PANTHER" id="PTHR39639:SF1">
    <property type="entry name" value="DUF262 DOMAIN-CONTAINING PROTEIN"/>
    <property type="match status" value="1"/>
</dbReference>
<reference evidence="3 4" key="1">
    <citation type="submission" date="2015-12" db="EMBL/GenBank/DDBJ databases">
        <title>Draft genome sequence of Moniliophthora roreri, the causal agent of frosty pod rot of cacao.</title>
        <authorList>
            <person name="Aime M.C."/>
            <person name="Diaz-Valderrama J.R."/>
            <person name="Kijpornyongpan T."/>
            <person name="Phillips-Mora W."/>
        </authorList>
    </citation>
    <scope>NUCLEOTIDE SEQUENCE [LARGE SCALE GENOMIC DNA]</scope>
    <source>
        <strain evidence="3 4">MCA 2952</strain>
    </source>
</reference>
<evidence type="ECO:0000313" key="4">
    <source>
        <dbReference type="Proteomes" id="UP000054988"/>
    </source>
</evidence>
<dbReference type="eggNOG" id="ENOG502S229">
    <property type="taxonomic scope" value="Eukaryota"/>
</dbReference>
<feature type="region of interest" description="Disordered" evidence="1">
    <location>
        <begin position="1"/>
        <end position="49"/>
    </location>
</feature>
<feature type="compositionally biased region" description="Acidic residues" evidence="1">
    <location>
        <begin position="38"/>
        <end position="49"/>
    </location>
</feature>
<protein>
    <recommendedName>
        <fullName evidence="2">GmrSD restriction endonucleases N-terminal domain-containing protein</fullName>
    </recommendedName>
</protein>
<evidence type="ECO:0000313" key="3">
    <source>
        <dbReference type="EMBL" id="KTB43444.1"/>
    </source>
</evidence>
<proteinExistence type="predicted"/>
<comment type="caution">
    <text evidence="3">The sequence shown here is derived from an EMBL/GenBank/DDBJ whole genome shotgun (WGS) entry which is preliminary data.</text>
</comment>
<feature type="domain" description="GmrSD restriction endonucleases N-terminal" evidence="2">
    <location>
        <begin position="154"/>
        <end position="290"/>
    </location>
</feature>
<name>A0A0W0G4D4_MONRR</name>
<feature type="compositionally biased region" description="Basic and acidic residues" evidence="1">
    <location>
        <begin position="532"/>
        <end position="549"/>
    </location>
</feature>
<organism evidence="3 4">
    <name type="scientific">Moniliophthora roreri</name>
    <name type="common">Frosty pod rot fungus</name>
    <name type="synonym">Monilia roreri</name>
    <dbReference type="NCBI Taxonomy" id="221103"/>
    <lineage>
        <taxon>Eukaryota</taxon>
        <taxon>Fungi</taxon>
        <taxon>Dikarya</taxon>
        <taxon>Basidiomycota</taxon>
        <taxon>Agaricomycotina</taxon>
        <taxon>Agaricomycetes</taxon>
        <taxon>Agaricomycetidae</taxon>
        <taxon>Agaricales</taxon>
        <taxon>Marasmiineae</taxon>
        <taxon>Marasmiaceae</taxon>
        <taxon>Moniliophthora</taxon>
    </lineage>
</organism>
<dbReference type="AlphaFoldDB" id="A0A0W0G4D4"/>
<feature type="region of interest" description="Disordered" evidence="1">
    <location>
        <begin position="530"/>
        <end position="610"/>
    </location>
</feature>
<feature type="compositionally biased region" description="Low complexity" evidence="1">
    <location>
        <begin position="584"/>
        <end position="595"/>
    </location>
</feature>
<dbReference type="Proteomes" id="UP000054988">
    <property type="component" value="Unassembled WGS sequence"/>
</dbReference>
<evidence type="ECO:0000259" key="2">
    <source>
        <dbReference type="Pfam" id="PF03235"/>
    </source>
</evidence>
<feature type="region of interest" description="Disordered" evidence="1">
    <location>
        <begin position="101"/>
        <end position="121"/>
    </location>
</feature>
<feature type="compositionally biased region" description="Acidic residues" evidence="1">
    <location>
        <begin position="101"/>
        <end position="110"/>
    </location>
</feature>
<dbReference type="PANTHER" id="PTHR39639">
    <property type="entry name" value="CHROMOSOME 16, WHOLE GENOME SHOTGUN SEQUENCE"/>
    <property type="match status" value="1"/>
</dbReference>
<dbReference type="InterPro" id="IPR004919">
    <property type="entry name" value="GmrSD_N"/>
</dbReference>
<evidence type="ECO:0000256" key="1">
    <source>
        <dbReference type="SAM" id="MobiDB-lite"/>
    </source>
</evidence>
<gene>
    <name evidence="3" type="ORF">WG66_3980</name>
</gene>
<sequence>MPARSRRSKQARLQRKGQQFFGPNLDKDPFETLIDPDYQPEDLPSDSDLDDEVLKIPSAAFCTTLEAFCDGPDLMITDSDPDDEVVEVPALIMNHDDEDYYEYSDEEDQLESPPSGSQDDYKIGETLRPPRGTSYSVHHLYAQLNGREIDLGAVYQRDVVWDDEKQIAIIDSIFRNYYVPPVIFSVKAFDDGTEVRHCVDGKQRLTSIRRFMDGEIPHKDTRTKERVWFKNNPQFGPARKKILPEGVKDTFMKKQIVCVEFEGLTFDQERDIFQRVQMGVPLTPPEKLNVIFTPRANLTRDLITTTFGNREGIGREIEEKEVDFDPRRGRGFHVVTLASRLLTKWNLETGVRTLPGIPALETWLKESKSGGIVGVGRKRKRKGKEKAATKSGDDEAVDVPQEFRERMMKAAKTIVQLVKDPRYAMAFRSMHFAQKVSPIEMTGILVLIYLLHERGQLVVTMERLSALIVLLRADMHQKHPKSARLNTPCWQTVLAFILDAVKDPEGFWKAKVDDGEVAWAGIQVSVLKRPRKKEDDKDYTPPKKGRTDADPQYLPRLKLASTRSAPSPPPPQSPPMSELQMLWSPPSSSSPSTTTRVRNPSAGGRSAAGG</sequence>
<dbReference type="Pfam" id="PF03235">
    <property type="entry name" value="GmrSD_N"/>
    <property type="match status" value="1"/>
</dbReference>
<accession>A0A0W0G4D4</accession>
<dbReference type="EMBL" id="LATX01001169">
    <property type="protein sequence ID" value="KTB43444.1"/>
    <property type="molecule type" value="Genomic_DNA"/>
</dbReference>
<feature type="compositionally biased region" description="Basic residues" evidence="1">
    <location>
        <begin position="1"/>
        <end position="15"/>
    </location>
</feature>